<comment type="similarity">
    <text evidence="1">Belongs to the GTP cyclohydrolase I type 2/NIF3 family.</text>
</comment>
<dbReference type="EMBL" id="CAJRAY010000042">
    <property type="protein sequence ID" value="CAG5085914.1"/>
    <property type="molecule type" value="Genomic_DNA"/>
</dbReference>
<accession>A0ABN7S122</accession>
<evidence type="ECO:0000256" key="1">
    <source>
        <dbReference type="ARBA" id="ARBA00006964"/>
    </source>
</evidence>
<evidence type="ECO:0000256" key="2">
    <source>
        <dbReference type="ARBA" id="ARBA00022112"/>
    </source>
</evidence>
<dbReference type="RefSeq" id="WP_015256647.1">
    <property type="nucleotide sequence ID" value="NZ_CAJRAY010000042.1"/>
</dbReference>
<dbReference type="InterPro" id="IPR002678">
    <property type="entry name" value="DUF34/NIF3"/>
</dbReference>
<protein>
    <recommendedName>
        <fullName evidence="2">GTP cyclohydrolase 1 type 2 homolog</fullName>
    </recommendedName>
</protein>
<evidence type="ECO:0000313" key="4">
    <source>
        <dbReference type="EMBL" id="CAG5085914.1"/>
    </source>
</evidence>
<gene>
    <name evidence="4" type="primary">txxe 1281-ybgI</name>
    <name evidence="4" type="ORF">TXXE_09325</name>
</gene>
<dbReference type="Gene3D" id="3.40.1390.30">
    <property type="entry name" value="NIF3 (NGG1p interacting factor 3)-like"/>
    <property type="match status" value="2"/>
</dbReference>
<evidence type="ECO:0000256" key="3">
    <source>
        <dbReference type="ARBA" id="ARBA00022723"/>
    </source>
</evidence>
<dbReference type="Proteomes" id="UP000681526">
    <property type="component" value="Unassembled WGS sequence"/>
</dbReference>
<dbReference type="PANTHER" id="PTHR13799:SF14">
    <property type="entry name" value="GTP CYCLOHYDROLASE 1 TYPE 2 HOMOLOG"/>
    <property type="match status" value="1"/>
</dbReference>
<evidence type="ECO:0000313" key="5">
    <source>
        <dbReference type="Proteomes" id="UP000681526"/>
    </source>
</evidence>
<dbReference type="PANTHER" id="PTHR13799">
    <property type="entry name" value="NGG1 INTERACTING FACTOR 3"/>
    <property type="match status" value="1"/>
</dbReference>
<sequence length="265" mass="28980">MRTTVGDVVAALTAPAGQLGQTVDELLFGEPETTVTGIVTAFMPTQRVLEEAHAAGANLVIAHEGPFYSHHAGFAKTIEDDPVYQAKKNFILEAGLAIYRLHDHIHRYRPDGIAEGLIEALDWARFTVRHLPEAAIIEREGTTVRAVAEEVKRRLGLSVVRVSGDLDAPCRRIGLLVGYRGGGANAIPLFEQERLDLVICGEGPEWETPEYVRDAARQGRARALIVLGHAESEAAGMRLLARRLAAAFPHIPVRCADEEPVFTWI</sequence>
<organism evidence="4 5">
    <name type="scientific">Thermobacillus xylanilyticus</name>
    <dbReference type="NCBI Taxonomy" id="76633"/>
    <lineage>
        <taxon>Bacteria</taxon>
        <taxon>Bacillati</taxon>
        <taxon>Bacillota</taxon>
        <taxon>Bacilli</taxon>
        <taxon>Bacillales</taxon>
        <taxon>Paenibacillaceae</taxon>
        <taxon>Thermobacillus</taxon>
    </lineage>
</organism>
<keyword evidence="3" id="KW-0479">Metal-binding</keyword>
<proteinExistence type="inferred from homology"/>
<keyword evidence="5" id="KW-1185">Reference proteome</keyword>
<dbReference type="InterPro" id="IPR036069">
    <property type="entry name" value="DUF34/NIF3_sf"/>
</dbReference>
<dbReference type="SUPFAM" id="SSF102705">
    <property type="entry name" value="NIF3 (NGG1p interacting factor 3)-like"/>
    <property type="match status" value="1"/>
</dbReference>
<dbReference type="Pfam" id="PF01784">
    <property type="entry name" value="DUF34_NIF3"/>
    <property type="match status" value="1"/>
</dbReference>
<reference evidence="4 5" key="1">
    <citation type="submission" date="2021-04" db="EMBL/GenBank/DDBJ databases">
        <authorList>
            <person name="Rakotoarivonina H."/>
        </authorList>
    </citation>
    <scope>NUCLEOTIDE SEQUENCE [LARGE SCALE GENOMIC DNA]</scope>
    <source>
        <strain evidence="4 5">XE</strain>
    </source>
</reference>
<comment type="caution">
    <text evidence="4">The sequence shown here is derived from an EMBL/GenBank/DDBJ whole genome shotgun (WGS) entry which is preliminary data.</text>
</comment>
<name>A0ABN7S122_THEXY</name>